<protein>
    <recommendedName>
        <fullName evidence="4">Transcription factor domain-containing protein</fullName>
    </recommendedName>
</protein>
<evidence type="ECO:0000313" key="2">
    <source>
        <dbReference type="EMBL" id="EXJ91244.1"/>
    </source>
</evidence>
<dbReference type="PANTHER" id="PTHR38791:SF5">
    <property type="entry name" value="TRANSCRIPTION FACTOR DBAG-RELATED"/>
    <property type="match status" value="1"/>
</dbReference>
<dbReference type="RefSeq" id="XP_007723438.1">
    <property type="nucleotide sequence ID" value="XM_007725248.1"/>
</dbReference>
<keyword evidence="3" id="KW-1185">Reference proteome</keyword>
<evidence type="ECO:0000256" key="1">
    <source>
        <dbReference type="SAM" id="MobiDB-lite"/>
    </source>
</evidence>
<dbReference type="STRING" id="1182541.W9Z9P5"/>
<feature type="compositionally biased region" description="Polar residues" evidence="1">
    <location>
        <begin position="26"/>
        <end position="45"/>
    </location>
</feature>
<organism evidence="2 3">
    <name type="scientific">Capronia coronata CBS 617.96</name>
    <dbReference type="NCBI Taxonomy" id="1182541"/>
    <lineage>
        <taxon>Eukaryota</taxon>
        <taxon>Fungi</taxon>
        <taxon>Dikarya</taxon>
        <taxon>Ascomycota</taxon>
        <taxon>Pezizomycotina</taxon>
        <taxon>Eurotiomycetes</taxon>
        <taxon>Chaetothyriomycetidae</taxon>
        <taxon>Chaetothyriales</taxon>
        <taxon>Herpotrichiellaceae</taxon>
        <taxon>Capronia</taxon>
    </lineage>
</organism>
<dbReference type="PANTHER" id="PTHR38791">
    <property type="entry name" value="ZN(II)2CYS6 TRANSCRIPTION FACTOR (EUROFUNG)-RELATED-RELATED"/>
    <property type="match status" value="1"/>
</dbReference>
<dbReference type="AlphaFoldDB" id="W9Z9P5"/>
<dbReference type="Proteomes" id="UP000019484">
    <property type="component" value="Unassembled WGS sequence"/>
</dbReference>
<comment type="caution">
    <text evidence="2">The sequence shown here is derived from an EMBL/GenBank/DDBJ whole genome shotgun (WGS) entry which is preliminary data.</text>
</comment>
<feature type="region of interest" description="Disordered" evidence="1">
    <location>
        <begin position="1"/>
        <end position="52"/>
    </location>
</feature>
<reference evidence="2 3" key="1">
    <citation type="submission" date="2013-03" db="EMBL/GenBank/DDBJ databases">
        <title>The Genome Sequence of Capronia coronata CBS 617.96.</title>
        <authorList>
            <consortium name="The Broad Institute Genomics Platform"/>
            <person name="Cuomo C."/>
            <person name="de Hoog S."/>
            <person name="Gorbushina A."/>
            <person name="Walker B."/>
            <person name="Young S.K."/>
            <person name="Zeng Q."/>
            <person name="Gargeya S."/>
            <person name="Fitzgerald M."/>
            <person name="Haas B."/>
            <person name="Abouelleil A."/>
            <person name="Allen A.W."/>
            <person name="Alvarado L."/>
            <person name="Arachchi H.M."/>
            <person name="Berlin A.M."/>
            <person name="Chapman S.B."/>
            <person name="Gainer-Dewar J."/>
            <person name="Goldberg J."/>
            <person name="Griggs A."/>
            <person name="Gujja S."/>
            <person name="Hansen M."/>
            <person name="Howarth C."/>
            <person name="Imamovic A."/>
            <person name="Ireland A."/>
            <person name="Larimer J."/>
            <person name="McCowan C."/>
            <person name="Murphy C."/>
            <person name="Pearson M."/>
            <person name="Poon T.W."/>
            <person name="Priest M."/>
            <person name="Roberts A."/>
            <person name="Saif S."/>
            <person name="Shea T."/>
            <person name="Sisk P."/>
            <person name="Sykes S."/>
            <person name="Wortman J."/>
            <person name="Nusbaum C."/>
            <person name="Birren B."/>
        </authorList>
    </citation>
    <scope>NUCLEOTIDE SEQUENCE [LARGE SCALE GENOMIC DNA]</scope>
    <source>
        <strain evidence="2 3">CBS 617.96</strain>
    </source>
</reference>
<dbReference type="OrthoDB" id="2991872at2759"/>
<name>W9Z9P5_9EURO</name>
<sequence length="545" mass="61215">MAGRHNASDSRSESSTPRSETSIERNTSISTTSQPLQWINYSAQPPDSHKAQDADAYACGTFSNEPYFDNRMSAIPDVVQPDLEQASICFFFRYYSGTILDPRANKSLTTTWQPMYLRSSANSPLRIATSAVAVNVAMMWSFKGCDTRPARNLYAKAISATRKALTTPSRSTIDELLMTTLIFDLYECLQSHYVPGLPHPLRHKQGALALLRLKGATNYTTESSRELVLTTRHDILQYAITRREPLPPGAEEYFDHPSVMNSTVKQLDKLAIMLVHVQCRLDDLKQQSSSGDDCGERRRRYTEVVVEAMKINDLMGAWKQSVTNPEWMAQYVLREEVLPTIVAAGFYGARCAVWADLAYPDMWNLYHKLRLLTLQVIRQAYADEPSLGESPGSASILENTNSTMQALADAICETVPFHLGDTVVPTNPIYSKEINFPYKVITDPETGRTTSIPSMETVYRSRAAASGGWNIFTYLLVLYRLAEPEDGALPLVLRDGQLDWIKGQIKRLQTTFLFCDPVWFKRLPPRHLIGGDNTLALDQTKVEPC</sequence>
<evidence type="ECO:0000313" key="3">
    <source>
        <dbReference type="Proteomes" id="UP000019484"/>
    </source>
</evidence>
<dbReference type="EMBL" id="AMWN01000003">
    <property type="protein sequence ID" value="EXJ91244.1"/>
    <property type="molecule type" value="Genomic_DNA"/>
</dbReference>
<accession>W9Z9P5</accession>
<dbReference type="InterPro" id="IPR053175">
    <property type="entry name" value="DHMBA_Reg_Transcription_Factor"/>
</dbReference>
<gene>
    <name evidence="2" type="ORF">A1O1_04354</name>
</gene>
<dbReference type="GeneID" id="19159237"/>
<dbReference type="HOGENOM" id="CLU_013866_3_0_1"/>
<proteinExistence type="predicted"/>
<feature type="compositionally biased region" description="Basic and acidic residues" evidence="1">
    <location>
        <begin position="1"/>
        <end position="12"/>
    </location>
</feature>
<evidence type="ECO:0008006" key="4">
    <source>
        <dbReference type="Google" id="ProtNLM"/>
    </source>
</evidence>